<protein>
    <submittedName>
        <fullName evidence="9">Putative Camphor resistance CrcB protein</fullName>
    </submittedName>
</protein>
<evidence type="ECO:0000256" key="1">
    <source>
        <dbReference type="ARBA" id="ARBA00004651"/>
    </source>
</evidence>
<evidence type="ECO:0000256" key="3">
    <source>
        <dbReference type="ARBA" id="ARBA00022692"/>
    </source>
</evidence>
<dbReference type="NCBIfam" id="NF010791">
    <property type="entry name" value="PRK14195.1"/>
    <property type="match status" value="1"/>
</dbReference>
<dbReference type="NCBIfam" id="TIGR00494">
    <property type="entry name" value="crcB"/>
    <property type="match status" value="1"/>
</dbReference>
<feature type="transmembrane region" description="Helical" evidence="8">
    <location>
        <begin position="100"/>
        <end position="124"/>
    </location>
</feature>
<feature type="transmembrane region" description="Helical" evidence="8">
    <location>
        <begin position="35"/>
        <end position="58"/>
    </location>
</feature>
<proteinExistence type="inferred from homology"/>
<keyword evidence="3 8" id="KW-0812">Transmembrane</keyword>
<keyword evidence="2" id="KW-1003">Cell membrane</keyword>
<evidence type="ECO:0000256" key="8">
    <source>
        <dbReference type="SAM" id="Phobius"/>
    </source>
</evidence>
<comment type="similarity">
    <text evidence="6">Belongs to the fluoride channel Fluc/FEX (TC 1.A.43) family.</text>
</comment>
<comment type="catalytic activity">
    <reaction evidence="7">
        <text>fluoride(in) = fluoride(out)</text>
        <dbReference type="Rhea" id="RHEA:76159"/>
        <dbReference type="ChEBI" id="CHEBI:17051"/>
    </reaction>
    <physiologicalReaction direction="left-to-right" evidence="7">
        <dbReference type="Rhea" id="RHEA:76160"/>
    </physiologicalReaction>
</comment>
<evidence type="ECO:0000256" key="7">
    <source>
        <dbReference type="ARBA" id="ARBA00035585"/>
    </source>
</evidence>
<name>E6Q399_9ZZZZ</name>
<reference evidence="9" key="1">
    <citation type="submission" date="2009-10" db="EMBL/GenBank/DDBJ databases">
        <title>Diversity of trophic interactions inside an arsenic-rich microbial ecosystem.</title>
        <authorList>
            <person name="Bertin P.N."/>
            <person name="Heinrich-Salmeron A."/>
            <person name="Pelletier E."/>
            <person name="Goulhen-Chollet F."/>
            <person name="Arsene-Ploetze F."/>
            <person name="Gallien S."/>
            <person name="Calteau A."/>
            <person name="Vallenet D."/>
            <person name="Casiot C."/>
            <person name="Chane-Woon-Ming B."/>
            <person name="Giloteaux L."/>
            <person name="Barakat M."/>
            <person name="Bonnefoy V."/>
            <person name="Bruneel O."/>
            <person name="Chandler M."/>
            <person name="Cleiss J."/>
            <person name="Duran R."/>
            <person name="Elbaz-Poulichet F."/>
            <person name="Fonknechten N."/>
            <person name="Lauga B."/>
            <person name="Mornico D."/>
            <person name="Ortet P."/>
            <person name="Schaeffer C."/>
            <person name="Siguier P."/>
            <person name="Alexander Thil Smith A."/>
            <person name="Van Dorsselaer A."/>
            <person name="Weissenbach J."/>
            <person name="Medigue C."/>
            <person name="Le Paslier D."/>
        </authorList>
    </citation>
    <scope>NUCLEOTIDE SEQUENCE</scope>
</reference>
<sequence>MGLKSVLTVAFGGGLGAAARYIVNYLVVQRVGPGFPFGTLFINVTGSLLIGIIAELAATRTFGMPSSARLFLAVGVLGGYTTFSTFALDTVTLVGDRALGVATMYALGSVVLGVLAAFAGQVLVRFAIR</sequence>
<comment type="subcellular location">
    <subcellularLocation>
        <location evidence="1">Cell membrane</location>
        <topology evidence="1">Multi-pass membrane protein</topology>
    </subcellularLocation>
</comment>
<accession>E6Q399</accession>
<evidence type="ECO:0000313" key="9">
    <source>
        <dbReference type="EMBL" id="CBI01659.1"/>
    </source>
</evidence>
<dbReference type="Pfam" id="PF02537">
    <property type="entry name" value="CRCB"/>
    <property type="match status" value="1"/>
</dbReference>
<dbReference type="PANTHER" id="PTHR28259:SF1">
    <property type="entry name" value="FLUORIDE EXPORT PROTEIN 1-RELATED"/>
    <property type="match status" value="1"/>
</dbReference>
<evidence type="ECO:0000256" key="6">
    <source>
        <dbReference type="ARBA" id="ARBA00035120"/>
    </source>
</evidence>
<keyword evidence="5 8" id="KW-0472">Membrane</keyword>
<dbReference type="InterPro" id="IPR003691">
    <property type="entry name" value="FluC"/>
</dbReference>
<evidence type="ECO:0000256" key="2">
    <source>
        <dbReference type="ARBA" id="ARBA00022475"/>
    </source>
</evidence>
<organism evidence="9">
    <name type="scientific">mine drainage metagenome</name>
    <dbReference type="NCBI Taxonomy" id="410659"/>
    <lineage>
        <taxon>unclassified sequences</taxon>
        <taxon>metagenomes</taxon>
        <taxon>ecological metagenomes</taxon>
    </lineage>
</organism>
<evidence type="ECO:0000256" key="4">
    <source>
        <dbReference type="ARBA" id="ARBA00022989"/>
    </source>
</evidence>
<feature type="transmembrane region" description="Helical" evidence="8">
    <location>
        <begin position="70"/>
        <end position="88"/>
    </location>
</feature>
<dbReference type="PANTHER" id="PTHR28259">
    <property type="entry name" value="FLUORIDE EXPORT PROTEIN 1-RELATED"/>
    <property type="match status" value="1"/>
</dbReference>
<dbReference type="AlphaFoldDB" id="E6Q399"/>
<comment type="caution">
    <text evidence="9">The sequence shown here is derived from an EMBL/GenBank/DDBJ whole genome shotgun (WGS) entry which is preliminary data.</text>
</comment>
<dbReference type="HAMAP" id="MF_00454">
    <property type="entry name" value="FluC"/>
    <property type="match status" value="1"/>
</dbReference>
<gene>
    <name evidence="9" type="ORF">CARN4_1980</name>
</gene>
<dbReference type="EMBL" id="CABO01000019">
    <property type="protein sequence ID" value="CBI01659.1"/>
    <property type="molecule type" value="Genomic_DNA"/>
</dbReference>
<dbReference type="GO" id="GO:0005886">
    <property type="term" value="C:plasma membrane"/>
    <property type="evidence" value="ECO:0007669"/>
    <property type="project" value="UniProtKB-SubCell"/>
</dbReference>
<keyword evidence="4 8" id="KW-1133">Transmembrane helix</keyword>
<evidence type="ECO:0000256" key="5">
    <source>
        <dbReference type="ARBA" id="ARBA00023136"/>
    </source>
</evidence>
<dbReference type="GO" id="GO:1903425">
    <property type="term" value="F:fluoride transmembrane transporter activity"/>
    <property type="evidence" value="ECO:0007669"/>
    <property type="project" value="TreeGrafter"/>
</dbReference>